<evidence type="ECO:0000313" key="3">
    <source>
        <dbReference type="Proteomes" id="UP000011599"/>
    </source>
</evidence>
<dbReference type="OrthoDB" id="206414at2157"/>
<dbReference type="PATRIC" id="fig|1114856.3.peg.3644"/>
<dbReference type="eggNOG" id="arCOG08152">
    <property type="taxonomic scope" value="Archaea"/>
</dbReference>
<dbReference type="Proteomes" id="UP000011599">
    <property type="component" value="Unassembled WGS sequence"/>
</dbReference>
<evidence type="ECO:0008006" key="4">
    <source>
        <dbReference type="Google" id="ProtNLM"/>
    </source>
</evidence>
<name>L9VNA4_9EURY</name>
<feature type="compositionally biased region" description="Acidic residues" evidence="1">
    <location>
        <begin position="206"/>
        <end position="215"/>
    </location>
</feature>
<dbReference type="PROSITE" id="PS51257">
    <property type="entry name" value="PROKAR_LIPOPROTEIN"/>
    <property type="match status" value="1"/>
</dbReference>
<feature type="region of interest" description="Disordered" evidence="1">
    <location>
        <begin position="25"/>
        <end position="79"/>
    </location>
</feature>
<dbReference type="EMBL" id="AOHW01000042">
    <property type="protein sequence ID" value="ELY38457.1"/>
    <property type="molecule type" value="Genomic_DNA"/>
</dbReference>
<accession>L9VNA4</accession>
<organism evidence="2 3">
    <name type="scientific">Natronorubrum tibetense GA33</name>
    <dbReference type="NCBI Taxonomy" id="1114856"/>
    <lineage>
        <taxon>Archaea</taxon>
        <taxon>Methanobacteriati</taxon>
        <taxon>Methanobacteriota</taxon>
        <taxon>Stenosarchaea group</taxon>
        <taxon>Halobacteria</taxon>
        <taxon>Halobacteriales</taxon>
        <taxon>Natrialbaceae</taxon>
        <taxon>Natronorubrum</taxon>
    </lineage>
</organism>
<protein>
    <recommendedName>
        <fullName evidence="4">Lipoprotein</fullName>
    </recommendedName>
</protein>
<gene>
    <name evidence="2" type="ORF">C496_17582</name>
</gene>
<evidence type="ECO:0000256" key="1">
    <source>
        <dbReference type="SAM" id="MobiDB-lite"/>
    </source>
</evidence>
<proteinExistence type="predicted"/>
<sequence>MTESSRRTLLCASAGLLTLSAGCLDEFGGATSDDSPADDDSDGNGPGSSGNETDSTATGDLESTDNVSFDHTDVPMEPEATLVTSADRADRWLDDHEFADDVIPEFVEETLFEESVLIALESDAPTLCYEMVLEEVTLEETDESDDGDAQLSLDAAVIDESDDDEVCAQQMIAVGQLVRATFDGEPATSASVTIDDADGETHEFTIDVESDSDES</sequence>
<dbReference type="AlphaFoldDB" id="L9VNA4"/>
<comment type="caution">
    <text evidence="2">The sequence shown here is derived from an EMBL/GenBank/DDBJ whole genome shotgun (WGS) entry which is preliminary data.</text>
</comment>
<evidence type="ECO:0000313" key="2">
    <source>
        <dbReference type="EMBL" id="ELY38457.1"/>
    </source>
</evidence>
<dbReference type="RefSeq" id="WP_006091573.1">
    <property type="nucleotide sequence ID" value="NZ_AOHW01000042.1"/>
</dbReference>
<keyword evidence="3" id="KW-1185">Reference proteome</keyword>
<feature type="region of interest" description="Disordered" evidence="1">
    <location>
        <begin position="190"/>
        <end position="215"/>
    </location>
</feature>
<reference evidence="2 3" key="1">
    <citation type="journal article" date="2014" name="PLoS Genet.">
        <title>Phylogenetically driven sequencing of extremely halophilic archaea reveals strategies for static and dynamic osmo-response.</title>
        <authorList>
            <person name="Becker E.A."/>
            <person name="Seitzer P.M."/>
            <person name="Tritt A."/>
            <person name="Larsen D."/>
            <person name="Krusor M."/>
            <person name="Yao A.I."/>
            <person name="Wu D."/>
            <person name="Madern D."/>
            <person name="Eisen J.A."/>
            <person name="Darling A.E."/>
            <person name="Facciotti M.T."/>
        </authorList>
    </citation>
    <scope>NUCLEOTIDE SEQUENCE [LARGE SCALE GENOMIC DNA]</scope>
    <source>
        <strain evidence="2 3">GA33</strain>
    </source>
</reference>